<evidence type="ECO:0000256" key="1">
    <source>
        <dbReference type="SAM" id="MobiDB-lite"/>
    </source>
</evidence>
<evidence type="ECO:0000313" key="3">
    <source>
        <dbReference type="Proteomes" id="UP001367676"/>
    </source>
</evidence>
<proteinExistence type="predicted"/>
<feature type="region of interest" description="Disordered" evidence="1">
    <location>
        <begin position="70"/>
        <end position="89"/>
    </location>
</feature>
<feature type="region of interest" description="Disordered" evidence="1">
    <location>
        <begin position="19"/>
        <end position="38"/>
    </location>
</feature>
<sequence>MRPVAFGSFTILQGRTCLPTTDRSGTHHSSSLISTSERYEAKQTKDHFRSHLRLYRKIRILQAATAIDTRQSALPSSSKTAKPELSQTSGAVVPLHAMLGQRQKQFHKMSKNVLIKSSPFGVRTLGELSGVTGRDSELKLASLPQFDKN</sequence>
<reference evidence="2 3" key="1">
    <citation type="submission" date="2024-03" db="EMBL/GenBank/DDBJ databases">
        <title>Adaptation during the transition from Ophiocordyceps entomopathogen to insect associate is accompanied by gene loss and intensified selection.</title>
        <authorList>
            <person name="Ward C.M."/>
            <person name="Onetto C.A."/>
            <person name="Borneman A.R."/>
        </authorList>
    </citation>
    <scope>NUCLEOTIDE SEQUENCE [LARGE SCALE GENOMIC DNA]</scope>
    <source>
        <strain evidence="2">AWRI1</strain>
        <tissue evidence="2">Single Adult Female</tissue>
    </source>
</reference>
<feature type="compositionally biased region" description="Polar residues" evidence="1">
    <location>
        <begin position="19"/>
        <end position="36"/>
    </location>
</feature>
<dbReference type="EMBL" id="JBBCAQ010000020">
    <property type="protein sequence ID" value="KAK7592835.1"/>
    <property type="molecule type" value="Genomic_DNA"/>
</dbReference>
<protein>
    <submittedName>
        <fullName evidence="2">Uncharacterized protein</fullName>
    </submittedName>
</protein>
<gene>
    <name evidence="2" type="ORF">V9T40_007587</name>
</gene>
<dbReference type="AlphaFoldDB" id="A0AAN9TVK5"/>
<comment type="caution">
    <text evidence="2">The sequence shown here is derived from an EMBL/GenBank/DDBJ whole genome shotgun (WGS) entry which is preliminary data.</text>
</comment>
<accession>A0AAN9TVK5</accession>
<keyword evidence="3" id="KW-1185">Reference proteome</keyword>
<dbReference type="Proteomes" id="UP001367676">
    <property type="component" value="Unassembled WGS sequence"/>
</dbReference>
<name>A0AAN9TVK5_9HEMI</name>
<evidence type="ECO:0000313" key="2">
    <source>
        <dbReference type="EMBL" id="KAK7592835.1"/>
    </source>
</evidence>
<organism evidence="2 3">
    <name type="scientific">Parthenolecanium corni</name>
    <dbReference type="NCBI Taxonomy" id="536013"/>
    <lineage>
        <taxon>Eukaryota</taxon>
        <taxon>Metazoa</taxon>
        <taxon>Ecdysozoa</taxon>
        <taxon>Arthropoda</taxon>
        <taxon>Hexapoda</taxon>
        <taxon>Insecta</taxon>
        <taxon>Pterygota</taxon>
        <taxon>Neoptera</taxon>
        <taxon>Paraneoptera</taxon>
        <taxon>Hemiptera</taxon>
        <taxon>Sternorrhyncha</taxon>
        <taxon>Coccoidea</taxon>
        <taxon>Coccidae</taxon>
        <taxon>Parthenolecanium</taxon>
    </lineage>
</organism>